<evidence type="ECO:0008006" key="2">
    <source>
        <dbReference type="Google" id="ProtNLM"/>
    </source>
</evidence>
<reference evidence="1" key="1">
    <citation type="journal article" date="2015" name="Nature">
        <title>Complex archaea that bridge the gap between prokaryotes and eukaryotes.</title>
        <authorList>
            <person name="Spang A."/>
            <person name="Saw J.H."/>
            <person name="Jorgensen S.L."/>
            <person name="Zaremba-Niedzwiedzka K."/>
            <person name="Martijn J."/>
            <person name="Lind A.E."/>
            <person name="van Eijk R."/>
            <person name="Schleper C."/>
            <person name="Guy L."/>
            <person name="Ettema T.J."/>
        </authorList>
    </citation>
    <scope>NUCLEOTIDE SEQUENCE</scope>
</reference>
<dbReference type="InterPro" id="IPR010767">
    <property type="entry name" value="Phage_CGC-2007_Cje0229"/>
</dbReference>
<evidence type="ECO:0000313" key="1">
    <source>
        <dbReference type="EMBL" id="KKM05279.1"/>
    </source>
</evidence>
<comment type="caution">
    <text evidence="1">The sequence shown here is derived from an EMBL/GenBank/DDBJ whole genome shotgun (WGS) entry which is preliminary data.</text>
</comment>
<organism evidence="1">
    <name type="scientific">marine sediment metagenome</name>
    <dbReference type="NCBI Taxonomy" id="412755"/>
    <lineage>
        <taxon>unclassified sequences</taxon>
        <taxon>metagenomes</taxon>
        <taxon>ecological metagenomes</taxon>
    </lineage>
</organism>
<gene>
    <name evidence="1" type="ORF">LCGC14_1755700</name>
</gene>
<dbReference type="EMBL" id="LAZR01016257">
    <property type="protein sequence ID" value="KKM05279.1"/>
    <property type="molecule type" value="Genomic_DNA"/>
</dbReference>
<sequence>MGKFKGKWRVEEHGPRKIKLLSPISYTTNKGITHTAPEGFVSDGASIPAIFWIIIGSPFMGKYRRPVITHDLLYATQNVRRRYADRVFLEGMKDDLVSWWKRRAMYLGVRSGGWWPWYRHAKRLKKEKR</sequence>
<protein>
    <recommendedName>
        <fullName evidence="2">DUF1353 domain-containing protein</fullName>
    </recommendedName>
</protein>
<proteinExistence type="predicted"/>
<dbReference type="AlphaFoldDB" id="A0A0F9H2N3"/>
<name>A0A0F9H2N3_9ZZZZ</name>
<dbReference type="Pfam" id="PF07087">
    <property type="entry name" value="DUF1353"/>
    <property type="match status" value="1"/>
</dbReference>
<accession>A0A0F9H2N3</accession>